<name>A0A399ETP6_9DEIN</name>
<dbReference type="Pfam" id="PF02754">
    <property type="entry name" value="CCG"/>
    <property type="match status" value="2"/>
</dbReference>
<dbReference type="PANTHER" id="PTHR32479:SF17">
    <property type="entry name" value="GLYCOLATE OXIDASE IRON-SULFUR SUBUNIT"/>
    <property type="match status" value="1"/>
</dbReference>
<keyword evidence="9" id="KW-1185">Reference proteome</keyword>
<gene>
    <name evidence="8" type="primary">lutA_1</name>
    <name evidence="8" type="ORF">Mlute_00749</name>
</gene>
<comment type="caution">
    <text evidence="8">The sequence shown here is derived from an EMBL/GenBank/DDBJ whole genome shotgun (WGS) entry which is preliminary data.</text>
</comment>
<keyword evidence="4 6" id="KW-0408">Iron</keyword>
<dbReference type="PROSITE" id="PS00198">
    <property type="entry name" value="4FE4S_FER_1"/>
    <property type="match status" value="1"/>
</dbReference>
<dbReference type="NCBIfam" id="NF008434">
    <property type="entry name" value="PRK11274.1"/>
    <property type="match status" value="1"/>
</dbReference>
<dbReference type="InterPro" id="IPR012257">
    <property type="entry name" value="Glc_ox_4Fe-4S"/>
</dbReference>
<evidence type="ECO:0000256" key="4">
    <source>
        <dbReference type="ARBA" id="ARBA00023004"/>
    </source>
</evidence>
<dbReference type="Proteomes" id="UP000265800">
    <property type="component" value="Unassembled WGS sequence"/>
</dbReference>
<keyword evidence="2 6" id="KW-0479">Metal-binding</keyword>
<evidence type="ECO:0000313" key="8">
    <source>
        <dbReference type="EMBL" id="RIH88027.1"/>
    </source>
</evidence>
<dbReference type="InterPro" id="IPR017896">
    <property type="entry name" value="4Fe4S_Fe-S-bd"/>
</dbReference>
<dbReference type="OrthoDB" id="9794954at2"/>
<dbReference type="EMBL" id="QWKZ01000016">
    <property type="protein sequence ID" value="RIH88027.1"/>
    <property type="molecule type" value="Genomic_DNA"/>
</dbReference>
<feature type="domain" description="4Fe-4S ferredoxin-type" evidence="7">
    <location>
        <begin position="67"/>
        <end position="94"/>
    </location>
</feature>
<comment type="catalytic activity">
    <reaction evidence="6">
        <text>glycolate + A = glyoxylate + AH2</text>
        <dbReference type="Rhea" id="RHEA:21264"/>
        <dbReference type="ChEBI" id="CHEBI:13193"/>
        <dbReference type="ChEBI" id="CHEBI:17499"/>
        <dbReference type="ChEBI" id="CHEBI:29805"/>
        <dbReference type="ChEBI" id="CHEBI:36655"/>
        <dbReference type="EC" id="1.1.99.14"/>
    </reaction>
</comment>
<evidence type="ECO:0000256" key="1">
    <source>
        <dbReference type="ARBA" id="ARBA00022485"/>
    </source>
</evidence>
<dbReference type="SUPFAM" id="SSF46548">
    <property type="entry name" value="alpha-helical ferredoxin"/>
    <property type="match status" value="1"/>
</dbReference>
<dbReference type="InterPro" id="IPR009051">
    <property type="entry name" value="Helical_ferredxn"/>
</dbReference>
<organism evidence="8 9">
    <name type="scientific">Meiothermus luteus</name>
    <dbReference type="NCBI Taxonomy" id="2026184"/>
    <lineage>
        <taxon>Bacteria</taxon>
        <taxon>Thermotogati</taxon>
        <taxon>Deinococcota</taxon>
        <taxon>Deinococci</taxon>
        <taxon>Thermales</taxon>
        <taxon>Thermaceae</taxon>
        <taxon>Meiothermus</taxon>
    </lineage>
</organism>
<comment type="cofactor">
    <cofactor evidence="6">
        <name>[4Fe-4S] cluster</name>
        <dbReference type="ChEBI" id="CHEBI:49883"/>
    </cofactor>
    <text evidence="6">Binds 2 [4Fe-4S] clusters.</text>
</comment>
<comment type="function">
    <text evidence="6">Component of a complex that catalyzes the oxidation of glycolate to glyoxylate.</text>
</comment>
<dbReference type="InterPro" id="IPR017900">
    <property type="entry name" value="4Fe4S_Fe_S_CS"/>
</dbReference>
<proteinExistence type="predicted"/>
<keyword evidence="3" id="KW-0677">Repeat</keyword>
<keyword evidence="6" id="KW-0813">Transport</keyword>
<protein>
    <recommendedName>
        <fullName evidence="6">Glycolate oxidase iron-sulfur subunit</fullName>
        <ecNumber evidence="6">1.1.99.14</ecNumber>
    </recommendedName>
</protein>
<keyword evidence="5 6" id="KW-0411">Iron-sulfur</keyword>
<dbReference type="Pfam" id="PF13183">
    <property type="entry name" value="Fer4_8"/>
    <property type="match status" value="1"/>
</dbReference>
<dbReference type="PIRSF" id="PIRSF000139">
    <property type="entry name" value="Glc_ox_4Fe-4S"/>
    <property type="match status" value="1"/>
</dbReference>
<feature type="domain" description="4Fe-4S ferredoxin-type" evidence="7">
    <location>
        <begin position="14"/>
        <end position="45"/>
    </location>
</feature>
<dbReference type="GO" id="GO:0051539">
    <property type="term" value="F:4 iron, 4 sulfur cluster binding"/>
    <property type="evidence" value="ECO:0007669"/>
    <property type="project" value="UniProtKB-UniRule"/>
</dbReference>
<dbReference type="InterPro" id="IPR004017">
    <property type="entry name" value="Cys_rich_dom"/>
</dbReference>
<evidence type="ECO:0000256" key="2">
    <source>
        <dbReference type="ARBA" id="ARBA00022723"/>
    </source>
</evidence>
<evidence type="ECO:0000313" key="9">
    <source>
        <dbReference type="Proteomes" id="UP000265800"/>
    </source>
</evidence>
<dbReference type="PANTHER" id="PTHR32479">
    <property type="entry name" value="GLYCOLATE OXIDASE IRON-SULFUR SUBUNIT"/>
    <property type="match status" value="1"/>
</dbReference>
<dbReference type="RefSeq" id="WP_119359423.1">
    <property type="nucleotide sequence ID" value="NZ_QWKZ01000016.1"/>
</dbReference>
<keyword evidence="6" id="KW-0249">Electron transport</keyword>
<dbReference type="Gene3D" id="1.10.1060.10">
    <property type="entry name" value="Alpha-helical ferredoxin"/>
    <property type="match status" value="1"/>
</dbReference>
<dbReference type="EC" id="1.1.99.14" evidence="6"/>
<dbReference type="GO" id="GO:0019154">
    <property type="term" value="F:glycolate dehydrogenase activity"/>
    <property type="evidence" value="ECO:0007669"/>
    <property type="project" value="UniProtKB-EC"/>
</dbReference>
<dbReference type="AlphaFoldDB" id="A0A399ETP6"/>
<evidence type="ECO:0000256" key="6">
    <source>
        <dbReference type="PIRNR" id="PIRNR000139"/>
    </source>
</evidence>
<reference evidence="8 9" key="1">
    <citation type="submission" date="2018-08" db="EMBL/GenBank/DDBJ databases">
        <title>Meiothermus luteus KCTC 52599 genome sequencing project.</title>
        <authorList>
            <person name="Da Costa M.S."/>
            <person name="Albuquerque L."/>
            <person name="Raposo P."/>
            <person name="Froufe H.J.C."/>
            <person name="Barroso C.S."/>
            <person name="Egas C."/>
        </authorList>
    </citation>
    <scope>NUCLEOTIDE SEQUENCE [LARGE SCALE GENOMIC DNA]</scope>
    <source>
        <strain evidence="8 9">KCTC 52599</strain>
    </source>
</reference>
<accession>A0A399ETP6</accession>
<sequence length="429" mass="46468">MQHRIDPEKIGPQGEVMAHAIEACVHCGFCLPACPTYQVLGEEMDSPRGRIFLMKEVLEGNLSLEEAQPYIDKCLGCLGCVTACPSGVPYGELITSFRAYSEPKRWRSPFQKVFRLGLQETLPYPARFRAAAVLGRLARPLKPLLPPALRAPLELLPEALPPTKPLPALTPAEGPRRSRVALLAGCAQQVLQPGFNWATLRVLARNGVEVVVPQNQVCCGALALHTGERARALHLARKNLEAFAGDYDTILTNAAGCGSGLKEYPLLFRGEPEQDQAQRLAEKVKDISVFLVELGLKEVPPLPHPLRVAYHDACHLAHAQGVRNEPRQLLRSIPGVELVEIPEGELCCGSAGTYNLEQPHIAAALGERKARNILATGAQAVVTGNIGCFAQIEAHLKKLGRPIPVLHTIELLDRAYTGQAPVPAAPADP</sequence>
<dbReference type="PROSITE" id="PS51379">
    <property type="entry name" value="4FE4S_FER_2"/>
    <property type="match status" value="2"/>
</dbReference>
<evidence type="ECO:0000256" key="5">
    <source>
        <dbReference type="ARBA" id="ARBA00023014"/>
    </source>
</evidence>
<evidence type="ECO:0000259" key="7">
    <source>
        <dbReference type="PROSITE" id="PS51379"/>
    </source>
</evidence>
<keyword evidence="1 6" id="KW-0004">4Fe-4S</keyword>
<dbReference type="GO" id="GO:0046872">
    <property type="term" value="F:metal ion binding"/>
    <property type="evidence" value="ECO:0007669"/>
    <property type="project" value="UniProtKB-UniRule"/>
</dbReference>
<evidence type="ECO:0000256" key="3">
    <source>
        <dbReference type="ARBA" id="ARBA00022737"/>
    </source>
</evidence>
<comment type="catalytic activity">
    <reaction evidence="6">
        <text>(R)-lactate + A = pyruvate + AH2</text>
        <dbReference type="Rhea" id="RHEA:15089"/>
        <dbReference type="ChEBI" id="CHEBI:13193"/>
        <dbReference type="ChEBI" id="CHEBI:15361"/>
        <dbReference type="ChEBI" id="CHEBI:16004"/>
        <dbReference type="ChEBI" id="CHEBI:17499"/>
    </reaction>
</comment>